<sequence>MRKRDKNLPVPADPIAGDGVETPRPSAQAVGAADKMLRRAQRLQGPAVAKYVAKIRAAHPEETPEQIIGRLEKQYLLAVTGSGGAVGATAAVPGVGTIAALSAVAGESLFFLEASALLALAVAEVHGIDPDDQQRRESLVLSVALGEEGLTALGKLVGTGRSGALRQLSIGSIPGANLSSFNRKMLNKVMRKFTLKRAPIIVGKLLPAGVGATIGAVGNRALGKRIVDNSRAAFGPAPRHWPTSTVIDGSVVDPALPAPRLGLPTR</sequence>
<comment type="caution">
    <text evidence="2">The sequence shown here is derived from an EMBL/GenBank/DDBJ whole genome shotgun (WGS) entry which is preliminary data.</text>
</comment>
<dbReference type="AlphaFoldDB" id="A0A7I9UW64"/>
<dbReference type="Proteomes" id="UP000444980">
    <property type="component" value="Unassembled WGS sequence"/>
</dbReference>
<dbReference type="EMBL" id="BJOU01000001">
    <property type="protein sequence ID" value="GED97418.1"/>
    <property type="molecule type" value="Genomic_DNA"/>
</dbReference>
<dbReference type="RefSeq" id="WP_186343319.1">
    <property type="nucleotide sequence ID" value="NZ_BJOU01000001.1"/>
</dbReference>
<reference evidence="3" key="1">
    <citation type="submission" date="2019-06" db="EMBL/GenBank/DDBJ databases">
        <title>Gordonia isolated from sludge of a wastewater treatment plant.</title>
        <authorList>
            <person name="Tamura T."/>
            <person name="Aoyama K."/>
            <person name="Kang Y."/>
            <person name="Saito S."/>
            <person name="Akiyama N."/>
            <person name="Yazawa K."/>
            <person name="Gonoi T."/>
            <person name="Mikami Y."/>
        </authorList>
    </citation>
    <scope>NUCLEOTIDE SEQUENCE [LARGE SCALE GENOMIC DNA]</scope>
    <source>
        <strain evidence="3">NBRC 107697</strain>
    </source>
</reference>
<accession>A0A7I9UW64</accession>
<gene>
    <name evidence="2" type="ORF">nbrc107697_14570</name>
</gene>
<evidence type="ECO:0000313" key="3">
    <source>
        <dbReference type="Proteomes" id="UP000444980"/>
    </source>
</evidence>
<evidence type="ECO:0000256" key="1">
    <source>
        <dbReference type="SAM" id="MobiDB-lite"/>
    </source>
</evidence>
<keyword evidence="3" id="KW-1185">Reference proteome</keyword>
<organism evidence="2 3">
    <name type="scientific">Gordonia crocea</name>
    <dbReference type="NCBI Taxonomy" id="589162"/>
    <lineage>
        <taxon>Bacteria</taxon>
        <taxon>Bacillati</taxon>
        <taxon>Actinomycetota</taxon>
        <taxon>Actinomycetes</taxon>
        <taxon>Mycobacteriales</taxon>
        <taxon>Gordoniaceae</taxon>
        <taxon>Gordonia</taxon>
    </lineage>
</organism>
<proteinExistence type="predicted"/>
<protein>
    <recommendedName>
        <fullName evidence="4">Di-and tripeptidase</fullName>
    </recommendedName>
</protein>
<evidence type="ECO:0000313" key="2">
    <source>
        <dbReference type="EMBL" id="GED97418.1"/>
    </source>
</evidence>
<feature type="region of interest" description="Disordered" evidence="1">
    <location>
        <begin position="1"/>
        <end position="26"/>
    </location>
</feature>
<evidence type="ECO:0008006" key="4">
    <source>
        <dbReference type="Google" id="ProtNLM"/>
    </source>
</evidence>
<name>A0A7I9UW64_9ACTN</name>